<evidence type="ECO:0000313" key="2">
    <source>
        <dbReference type="Proteomes" id="UP000289758"/>
    </source>
</evidence>
<dbReference type="RefSeq" id="WP_129085914.1">
    <property type="nucleotide sequence ID" value="NZ_CP053836.1"/>
</dbReference>
<accession>A0A4Q1ARA7</accession>
<dbReference type="Proteomes" id="UP000289758">
    <property type="component" value="Unassembled WGS sequence"/>
</dbReference>
<dbReference type="AlphaFoldDB" id="A0A4Q1ARA7"/>
<organism evidence="1 2">
    <name type="scientific">Halarcobacter ebronensis</name>
    <dbReference type="NCBI Taxonomy" id="1462615"/>
    <lineage>
        <taxon>Bacteria</taxon>
        <taxon>Pseudomonadati</taxon>
        <taxon>Campylobacterota</taxon>
        <taxon>Epsilonproteobacteria</taxon>
        <taxon>Campylobacterales</taxon>
        <taxon>Arcobacteraceae</taxon>
        <taxon>Halarcobacter</taxon>
    </lineage>
</organism>
<keyword evidence="2" id="KW-1185">Reference proteome</keyword>
<reference evidence="1 2" key="1">
    <citation type="submission" date="2017-10" db="EMBL/GenBank/DDBJ databases">
        <title>Genomics of the genus Arcobacter.</title>
        <authorList>
            <person name="Perez-Cataluna A."/>
            <person name="Figueras M.J."/>
        </authorList>
    </citation>
    <scope>NUCLEOTIDE SEQUENCE [LARGE SCALE GENOMIC DNA]</scope>
    <source>
        <strain evidence="1 2">CECT 8441</strain>
    </source>
</reference>
<dbReference type="EMBL" id="PDKK01000001">
    <property type="protein sequence ID" value="RXK08337.1"/>
    <property type="molecule type" value="Genomic_DNA"/>
</dbReference>
<proteinExistence type="predicted"/>
<sequence length="106" mass="12325">MSFIEKTEMELIQLAITSEDLELLELLFKSEKMNVRRALARNKNIDATLANKLLFDPVLNVSYIASFNPNTTQKREFDEDMITPCVKCSIDERKLDCLNCIYFKNL</sequence>
<name>A0A4Q1ARA7_9BACT</name>
<evidence type="ECO:0000313" key="1">
    <source>
        <dbReference type="EMBL" id="RXK08337.1"/>
    </source>
</evidence>
<dbReference type="OrthoDB" id="5348252at2"/>
<comment type="caution">
    <text evidence="1">The sequence shown here is derived from an EMBL/GenBank/DDBJ whole genome shotgun (WGS) entry which is preliminary data.</text>
</comment>
<protein>
    <submittedName>
        <fullName evidence="1">Uncharacterized protein</fullName>
    </submittedName>
</protein>
<gene>
    <name evidence="1" type="ORF">CRV07_00595</name>
</gene>